<keyword evidence="3" id="KW-1185">Reference proteome</keyword>
<accession>A0AAN9VSG4</accession>
<evidence type="ECO:0000313" key="3">
    <source>
        <dbReference type="Proteomes" id="UP001378592"/>
    </source>
</evidence>
<dbReference type="GO" id="GO:0032981">
    <property type="term" value="P:mitochondrial respiratory chain complex I assembly"/>
    <property type="evidence" value="ECO:0007669"/>
    <property type="project" value="TreeGrafter"/>
</dbReference>
<dbReference type="PANTHER" id="PTHR32470:SF2">
    <property type="entry name" value="NADH DEHYDROGENASE [UBIQUINONE] 1 ALPHA SUBCOMPLEX ASSEMBLY FACTOR 2"/>
    <property type="match status" value="1"/>
</dbReference>
<dbReference type="EMBL" id="JAZDUA010000086">
    <property type="protein sequence ID" value="KAK7868821.1"/>
    <property type="molecule type" value="Genomic_DNA"/>
</dbReference>
<evidence type="ECO:0000256" key="1">
    <source>
        <dbReference type="ARBA" id="ARBA00007355"/>
    </source>
</evidence>
<dbReference type="InterPro" id="IPR007763">
    <property type="entry name" value="NDUFA12"/>
</dbReference>
<name>A0AAN9VSG4_9ORTH</name>
<protein>
    <recommendedName>
        <fullName evidence="4">NADH dehydrogenase [ubiquinone] 1 alpha subcomplex assembly factor 2</fullName>
    </recommendedName>
</protein>
<sequence>MSISGHVASVMAQNGRSILGMILKNLIKSLKPRQIQGNLIGTDYFGNKYYEIPANPSIGKRKPSRWFEPHEKDNFEQEMPAEWESWLRGRRDTPPLEEEIMKNVAIMNLKKANAAELERKNQHELHGLLEREKKGLESFPAYKEYSSSEPRKPQRS</sequence>
<comment type="similarity">
    <text evidence="1">Belongs to the complex I NDUFA12 subunit family.</text>
</comment>
<evidence type="ECO:0000313" key="2">
    <source>
        <dbReference type="EMBL" id="KAK7868821.1"/>
    </source>
</evidence>
<dbReference type="PANTHER" id="PTHR32470">
    <property type="entry name" value="ADH DEHYDROGENASE [UBIQUINONE] 1 ALPHA SUBCOMPLEX ASSEMBLY FACTOR 2"/>
    <property type="match status" value="1"/>
</dbReference>
<proteinExistence type="inferred from homology"/>
<dbReference type="Proteomes" id="UP001378592">
    <property type="component" value="Unassembled WGS sequence"/>
</dbReference>
<reference evidence="2 3" key="1">
    <citation type="submission" date="2024-03" db="EMBL/GenBank/DDBJ databases">
        <title>The genome assembly and annotation of the cricket Gryllus longicercus Weissman &amp; Gray.</title>
        <authorList>
            <person name="Szrajer S."/>
            <person name="Gray D."/>
            <person name="Ylla G."/>
        </authorList>
    </citation>
    <scope>NUCLEOTIDE SEQUENCE [LARGE SCALE GENOMIC DNA]</scope>
    <source>
        <strain evidence="2">DAG 2021-001</strain>
        <tissue evidence="2">Whole body minus gut</tissue>
    </source>
</reference>
<dbReference type="Pfam" id="PF05071">
    <property type="entry name" value="NDUFA12"/>
    <property type="match status" value="1"/>
</dbReference>
<dbReference type="InterPro" id="IPR052618">
    <property type="entry name" value="ComplexI_NDUFA12"/>
</dbReference>
<organism evidence="2 3">
    <name type="scientific">Gryllus longicercus</name>
    <dbReference type="NCBI Taxonomy" id="2509291"/>
    <lineage>
        <taxon>Eukaryota</taxon>
        <taxon>Metazoa</taxon>
        <taxon>Ecdysozoa</taxon>
        <taxon>Arthropoda</taxon>
        <taxon>Hexapoda</taxon>
        <taxon>Insecta</taxon>
        <taxon>Pterygota</taxon>
        <taxon>Neoptera</taxon>
        <taxon>Polyneoptera</taxon>
        <taxon>Orthoptera</taxon>
        <taxon>Ensifera</taxon>
        <taxon>Gryllidea</taxon>
        <taxon>Grylloidea</taxon>
        <taxon>Gryllidae</taxon>
        <taxon>Gryllinae</taxon>
        <taxon>Gryllus</taxon>
    </lineage>
</organism>
<gene>
    <name evidence="2" type="ORF">R5R35_003656</name>
</gene>
<dbReference type="GO" id="GO:0045271">
    <property type="term" value="C:respiratory chain complex I"/>
    <property type="evidence" value="ECO:0007669"/>
    <property type="project" value="InterPro"/>
</dbReference>
<evidence type="ECO:0008006" key="4">
    <source>
        <dbReference type="Google" id="ProtNLM"/>
    </source>
</evidence>
<dbReference type="AlphaFoldDB" id="A0AAN9VSG4"/>
<dbReference type="GO" id="GO:0005739">
    <property type="term" value="C:mitochondrion"/>
    <property type="evidence" value="ECO:0007669"/>
    <property type="project" value="TreeGrafter"/>
</dbReference>
<comment type="caution">
    <text evidence="2">The sequence shown here is derived from an EMBL/GenBank/DDBJ whole genome shotgun (WGS) entry which is preliminary data.</text>
</comment>